<evidence type="ECO:0000313" key="3">
    <source>
        <dbReference type="Proteomes" id="UP000027265"/>
    </source>
</evidence>
<dbReference type="InParanoid" id="A0A067PIY8"/>
<keyword evidence="3" id="KW-1185">Reference proteome</keyword>
<dbReference type="EMBL" id="KL197727">
    <property type="protein sequence ID" value="KDQ54784.1"/>
    <property type="molecule type" value="Genomic_DNA"/>
</dbReference>
<gene>
    <name evidence="2" type="ORF">JAAARDRAFT_37887</name>
</gene>
<dbReference type="AlphaFoldDB" id="A0A067PIY8"/>
<dbReference type="OrthoDB" id="27237at2759"/>
<proteinExistence type="predicted"/>
<dbReference type="GO" id="GO:0005634">
    <property type="term" value="C:nucleus"/>
    <property type="evidence" value="ECO:0007669"/>
    <property type="project" value="TreeGrafter"/>
</dbReference>
<evidence type="ECO:0000256" key="1">
    <source>
        <dbReference type="SAM" id="MobiDB-lite"/>
    </source>
</evidence>
<dbReference type="PANTHER" id="PTHR13060">
    <property type="entry name" value="SGT1 PROTEIN HSGT1 SUPPRESSOR OF GCR2"/>
    <property type="match status" value="1"/>
</dbReference>
<feature type="compositionally biased region" description="Basic and acidic residues" evidence="1">
    <location>
        <begin position="471"/>
        <end position="481"/>
    </location>
</feature>
<feature type="compositionally biased region" description="Acidic residues" evidence="1">
    <location>
        <begin position="622"/>
        <end position="642"/>
    </location>
</feature>
<evidence type="ECO:0000313" key="2">
    <source>
        <dbReference type="EMBL" id="KDQ54784.1"/>
    </source>
</evidence>
<organism evidence="2 3">
    <name type="scientific">Jaapia argillacea MUCL 33604</name>
    <dbReference type="NCBI Taxonomy" id="933084"/>
    <lineage>
        <taxon>Eukaryota</taxon>
        <taxon>Fungi</taxon>
        <taxon>Dikarya</taxon>
        <taxon>Basidiomycota</taxon>
        <taxon>Agaricomycotina</taxon>
        <taxon>Agaricomycetes</taxon>
        <taxon>Agaricomycetidae</taxon>
        <taxon>Jaapiales</taxon>
        <taxon>Jaapiaceae</taxon>
        <taxon>Jaapia</taxon>
    </lineage>
</organism>
<dbReference type="Proteomes" id="UP000027265">
    <property type="component" value="Unassembled WGS sequence"/>
</dbReference>
<evidence type="ECO:0008006" key="4">
    <source>
        <dbReference type="Google" id="ProtNLM"/>
    </source>
</evidence>
<dbReference type="Pfam" id="PF07093">
    <property type="entry name" value="SGT1"/>
    <property type="match status" value="1"/>
</dbReference>
<dbReference type="PANTHER" id="PTHR13060:SF0">
    <property type="entry name" value="PROTEIN ECDYSONELESS HOMOLOG"/>
    <property type="match status" value="1"/>
</dbReference>
<feature type="region of interest" description="Disordered" evidence="1">
    <location>
        <begin position="684"/>
        <end position="770"/>
    </location>
</feature>
<dbReference type="STRING" id="933084.A0A067PIY8"/>
<feature type="region of interest" description="Disordered" evidence="1">
    <location>
        <begin position="457"/>
        <end position="481"/>
    </location>
</feature>
<name>A0A067PIY8_9AGAM</name>
<dbReference type="InterPro" id="IPR010770">
    <property type="entry name" value="Ecd"/>
</dbReference>
<feature type="compositionally biased region" description="Basic and acidic residues" evidence="1">
    <location>
        <begin position="705"/>
        <end position="719"/>
    </location>
</feature>
<feature type="region of interest" description="Disordered" evidence="1">
    <location>
        <begin position="824"/>
        <end position="847"/>
    </location>
</feature>
<feature type="compositionally biased region" description="Acidic residues" evidence="1">
    <location>
        <begin position="530"/>
        <end position="540"/>
    </location>
</feature>
<dbReference type="HOGENOM" id="CLU_006241_1_0_1"/>
<protein>
    <recommendedName>
        <fullName evidence="4">SGT1-domain-containing protein</fullName>
    </recommendedName>
</protein>
<sequence>MATISDIFNRPPAISEDTLQYVVYPPPGMADRASVTSLAAVIQSFVDDSLPEFIWHRDPFELKVVADAESEGWMLEGRMRVGDCVDDEWCVAWLLKEATTKWDVVASIFDSDGEFLLIEGAEVLPSWVTPKNAENRVWIYNSHLHLIPLSYVSAPSSKRIRREYPRVNDEDTDGDGDVEDGFLNPSDAVKLVRDSNVNTTAPTDLETTIWRKIAGYPAAARQHIHKTKVHLPVDIARTLSVNPGLIQKPVETFYTRDSAQLRAARKMARFPPQPSVLQTVTMTRTAYAQLMGQKFHPPKVFGGWSEREGTDQWRWRDIGMKIACGFEMLFQESKSRVGLHTSADTLRASAEAQMDALRRNTDYTKYIQNLVSAGFFKGEVEGSQLWKTLESKAADAFIRARQEDDANRPSFASLVSTALAQSAFVSGAVDQGEDPDDWLNVDQKDLESMLQDTLRTAKDKAPISDAMDVDDSSRLESEENRVAKDQAFRLQELAKKVEDFVEGEGDIEGAKFADEGTSDEEFSDERFSDSDNEDEDSDIDPLERSAADAAARQEAMDKLVPALDPSEYGKMPASFHRNSQRVTKVTVDTEEIEDPHPKGSNSEPLRPFIRPPILERDRFEGVDSDDETDEEEEVDEEEEEDQPQVVGEIEVDMNEEQDEFIEFSRQALGISDAQWADILQDREKRGAFVPRSGIPESKQYSGPEPPKRSSKTNDLKDTSPRSVGAGPSANPNLDSFETVMQAMDAELARLKPGSSPSKEKGKTKAPMLDPMVDDEMDIEAAMDAEVKAALENQDLDPEDDFDGETPADYNLIKNFLESFKSQAGLSGPVSSLAGRLQPGWNLPRDED</sequence>
<feature type="region of interest" description="Disordered" evidence="1">
    <location>
        <begin position="506"/>
        <end position="651"/>
    </location>
</feature>
<accession>A0A067PIY8</accession>
<reference evidence="3" key="1">
    <citation type="journal article" date="2014" name="Proc. Natl. Acad. Sci. U.S.A.">
        <title>Extensive sampling of basidiomycete genomes demonstrates inadequacy of the white-rot/brown-rot paradigm for wood decay fungi.</title>
        <authorList>
            <person name="Riley R."/>
            <person name="Salamov A.A."/>
            <person name="Brown D.W."/>
            <person name="Nagy L.G."/>
            <person name="Floudas D."/>
            <person name="Held B.W."/>
            <person name="Levasseur A."/>
            <person name="Lombard V."/>
            <person name="Morin E."/>
            <person name="Otillar R."/>
            <person name="Lindquist E.A."/>
            <person name="Sun H."/>
            <person name="LaButti K.M."/>
            <person name="Schmutz J."/>
            <person name="Jabbour D."/>
            <person name="Luo H."/>
            <person name="Baker S.E."/>
            <person name="Pisabarro A.G."/>
            <person name="Walton J.D."/>
            <person name="Blanchette R.A."/>
            <person name="Henrissat B."/>
            <person name="Martin F."/>
            <person name="Cullen D."/>
            <person name="Hibbett D.S."/>
            <person name="Grigoriev I.V."/>
        </authorList>
    </citation>
    <scope>NUCLEOTIDE SEQUENCE [LARGE SCALE GENOMIC DNA]</scope>
    <source>
        <strain evidence="3">MUCL 33604</strain>
    </source>
</reference>